<keyword evidence="3" id="KW-0449">Lipoprotein</keyword>
<organism evidence="3 4">
    <name type="scientific">Lysobacter dokdonensis DS-58</name>
    <dbReference type="NCBI Taxonomy" id="1300345"/>
    <lineage>
        <taxon>Bacteria</taxon>
        <taxon>Pseudomonadati</taxon>
        <taxon>Pseudomonadota</taxon>
        <taxon>Gammaproteobacteria</taxon>
        <taxon>Lysobacterales</taxon>
        <taxon>Lysobacteraceae</taxon>
        <taxon>Noviluteimonas</taxon>
    </lineage>
</organism>
<dbReference type="eggNOG" id="COG2370">
    <property type="taxonomic scope" value="Bacteria"/>
</dbReference>
<feature type="transmembrane region" description="Helical" evidence="1">
    <location>
        <begin position="226"/>
        <end position="248"/>
    </location>
</feature>
<evidence type="ECO:0000313" key="3">
    <source>
        <dbReference type="EMBL" id="KGQ20569.1"/>
    </source>
</evidence>
<protein>
    <submittedName>
        <fullName evidence="3">Apolipoprotein N-acyltransferase</fullName>
    </submittedName>
</protein>
<feature type="transmembrane region" description="Helical" evidence="1">
    <location>
        <begin position="319"/>
        <end position="337"/>
    </location>
</feature>
<name>A0A0A2X5Q3_9GAMM</name>
<evidence type="ECO:0000313" key="4">
    <source>
        <dbReference type="Proteomes" id="UP000030518"/>
    </source>
</evidence>
<evidence type="ECO:0000256" key="2">
    <source>
        <dbReference type="SAM" id="SignalP"/>
    </source>
</evidence>
<feature type="transmembrane region" description="Helical" evidence="1">
    <location>
        <begin position="187"/>
        <end position="206"/>
    </location>
</feature>
<feature type="transmembrane region" description="Helical" evidence="1">
    <location>
        <begin position="254"/>
        <end position="272"/>
    </location>
</feature>
<keyword evidence="4" id="KW-1185">Reference proteome</keyword>
<gene>
    <name evidence="3" type="ORF">LF41_1106</name>
</gene>
<evidence type="ECO:0000256" key="1">
    <source>
        <dbReference type="SAM" id="Phobius"/>
    </source>
</evidence>
<keyword evidence="3" id="KW-0808">Transferase</keyword>
<dbReference type="STRING" id="1300345.LF41_1106"/>
<reference evidence="3 4" key="1">
    <citation type="submission" date="2014-09" db="EMBL/GenBank/DDBJ databases">
        <title>Genome sequences of Lysobacter dokdonensis DS-58.</title>
        <authorList>
            <person name="Kim J.F."/>
            <person name="Kwak M.-J."/>
        </authorList>
    </citation>
    <scope>NUCLEOTIDE SEQUENCE [LARGE SCALE GENOMIC DNA]</scope>
    <source>
        <strain evidence="3 4">DS-58</strain>
    </source>
</reference>
<comment type="caution">
    <text evidence="3">The sequence shown here is derived from an EMBL/GenBank/DDBJ whole genome shotgun (WGS) entry which is preliminary data.</text>
</comment>
<dbReference type="PATRIC" id="fig|1300345.3.peg.427"/>
<proteinExistence type="predicted"/>
<sequence length="369" mass="38950">MTRIACLLSLLLVCATASAHTLSVSHVDLVEAPNNALDVEVDLSLRDIALTLPLDRDRDEQVTWGELQAVEAPLRAMVESGLSIRRGGQPCELTPTGMGTRAYDEGTHAALRFRAACANGGRVDVGYGLMFDRDPQHRALVTLRAGAQSTTAIARADARDVALAVNGDNDGGATLLQFVREGIHHILIGYDHLAFLVSLLLTSALIRTGGTWSAAPNPRAVATRALGIVTAFTLAHSVTLSLAALGWVVPASRIVESAIAASVVLAALNNVFPVVERRAWIIGFAFGLVHGFGFAGALAELGLSKNARLLSLVGFNLGVELGQLLVVAVALTVLLAIRYRAWYARRAMPAASLAIAGCATVWMVQRLAA</sequence>
<keyword evidence="1" id="KW-1133">Transmembrane helix</keyword>
<dbReference type="EMBL" id="JRKJ01000002">
    <property type="protein sequence ID" value="KGQ20569.1"/>
    <property type="molecule type" value="Genomic_DNA"/>
</dbReference>
<dbReference type="InterPro" id="IPR032809">
    <property type="entry name" value="Put_HupE_UreJ"/>
</dbReference>
<accession>A0A0A2X5Q3</accession>
<dbReference type="RefSeq" id="WP_036165053.1">
    <property type="nucleotide sequence ID" value="NZ_JRKJ01000002.1"/>
</dbReference>
<feature type="signal peptide" evidence="2">
    <location>
        <begin position="1"/>
        <end position="19"/>
    </location>
</feature>
<feature type="chain" id="PRO_5001996990" evidence="2">
    <location>
        <begin position="20"/>
        <end position="369"/>
    </location>
</feature>
<dbReference type="Proteomes" id="UP000030518">
    <property type="component" value="Unassembled WGS sequence"/>
</dbReference>
<dbReference type="AlphaFoldDB" id="A0A0A2X5Q3"/>
<dbReference type="OrthoDB" id="9808870at2"/>
<dbReference type="Pfam" id="PF13795">
    <property type="entry name" value="HupE_UreJ_2"/>
    <property type="match status" value="1"/>
</dbReference>
<keyword evidence="2" id="KW-0732">Signal</keyword>
<keyword evidence="1" id="KW-0472">Membrane</keyword>
<keyword evidence="3" id="KW-0012">Acyltransferase</keyword>
<feature type="transmembrane region" description="Helical" evidence="1">
    <location>
        <begin position="279"/>
        <end position="299"/>
    </location>
</feature>
<dbReference type="GO" id="GO:0016746">
    <property type="term" value="F:acyltransferase activity"/>
    <property type="evidence" value="ECO:0007669"/>
    <property type="project" value="UniProtKB-KW"/>
</dbReference>
<keyword evidence="1" id="KW-0812">Transmembrane</keyword>
<feature type="transmembrane region" description="Helical" evidence="1">
    <location>
        <begin position="349"/>
        <end position="368"/>
    </location>
</feature>